<dbReference type="InterPro" id="IPR018456">
    <property type="entry name" value="PTR2_symporter_CS"/>
</dbReference>
<dbReference type="KEGG" id="nvi:100119964"/>
<keyword evidence="8 10" id="KW-0472">Membrane</keyword>
<dbReference type="OrthoDB" id="8904098at2759"/>
<evidence type="ECO:0000256" key="9">
    <source>
        <dbReference type="ARBA" id="ARBA00078114"/>
    </source>
</evidence>
<comment type="subcellular location">
    <subcellularLocation>
        <location evidence="1">Membrane</location>
        <topology evidence="1">Multi-pass membrane protein</topology>
    </subcellularLocation>
</comment>
<evidence type="ECO:0000256" key="5">
    <source>
        <dbReference type="ARBA" id="ARBA00022856"/>
    </source>
</evidence>
<evidence type="ECO:0000256" key="6">
    <source>
        <dbReference type="ARBA" id="ARBA00022927"/>
    </source>
</evidence>
<feature type="transmembrane region" description="Helical" evidence="10">
    <location>
        <begin position="314"/>
        <end position="335"/>
    </location>
</feature>
<dbReference type="AlphaFoldDB" id="A0A7M7G4B4"/>
<dbReference type="FunFam" id="1.20.1250.20:FF:000379">
    <property type="entry name" value="Uncharacterized protein, isoform A"/>
    <property type="match status" value="1"/>
</dbReference>
<dbReference type="Pfam" id="PF00854">
    <property type="entry name" value="PTR2"/>
    <property type="match status" value="2"/>
</dbReference>
<dbReference type="RefSeq" id="XP_001603652.2">
    <property type="nucleotide sequence ID" value="XM_001603602.6"/>
</dbReference>
<keyword evidence="12" id="KW-1185">Reference proteome</keyword>
<evidence type="ECO:0000256" key="10">
    <source>
        <dbReference type="SAM" id="Phobius"/>
    </source>
</evidence>
<feature type="transmembrane region" description="Helical" evidence="10">
    <location>
        <begin position="585"/>
        <end position="605"/>
    </location>
</feature>
<dbReference type="Gene3D" id="1.20.1250.20">
    <property type="entry name" value="MFS general substrate transporter like domains"/>
    <property type="match status" value="2"/>
</dbReference>
<dbReference type="CDD" id="cd17347">
    <property type="entry name" value="MFS_SLC15A1_2_like"/>
    <property type="match status" value="1"/>
</dbReference>
<keyword evidence="7 10" id="KW-1133">Transmembrane helix</keyword>
<name>A0A7M7G4B4_NASVI</name>
<feature type="transmembrane region" description="Helical" evidence="10">
    <location>
        <begin position="117"/>
        <end position="138"/>
    </location>
</feature>
<dbReference type="InterPro" id="IPR000109">
    <property type="entry name" value="POT_fam"/>
</dbReference>
<keyword evidence="5" id="KW-0571">Peptide transport</keyword>
<feature type="transmembrane region" description="Helical" evidence="10">
    <location>
        <begin position="644"/>
        <end position="664"/>
    </location>
</feature>
<sequence>MAVSEVDRDQKLKYPKSVFFIICNEFCERFSYYGMRTVLSFYLVDILLYTQTMATVIYHTFTMFAYFFPLLGAMLADSYLGKYRTILYLSVVYAAGQLLLAVSSVPPLGLPVREFSILGLLMIALGTGGIKPCVAAFGGDQFKLPQQEHYLAVFFSLFYFSINSGSLISTAITPVLRKEVTCYGMTTCYPLAFLVPAVLMTVSIVIFFAGKRLYKIRQPEGNVVVKVVLCISHAIGRKIKSKGKREHWLDYSDDKYDRHLIEDIKSVLKVLVLFVPLPFFWALFDQQGSRWTFQASRMDGEVFGYLIKPDQFQVINPLFIVIFIPVFQWAIYPILEKFLYLNTPLRKMTAGGILAGLSFIISAIVELNIEPTYAVQPSQGLAQIRIFNTINCPASLTLGSSTNKTSYSLEALNMIQDLYVPVNNSSTVLTLDAKYTDCKQLPGGTLTVSENLTLVEKTATSWALTIEGLSPPFADSVEKSGTGDPFVRALIYKTTSKINSTINFNGEKENQINITKKLQFTEFDKINHNPYNITLDGKPVEDNVFFRFGGVYNIIGYASDTDAAAKTVTLADPNSVHMFWLMPQYVVITMGEIMFSITGLEFAFTQAPVTMKSLLQASWLLSVAFGNLIVVIIAEAAFFDRQVFEFFLFAGLMFVDMIIFAIMARCYKYVEPVSNNESVEDIHLQTKNGIGNENYSEDL</sequence>
<evidence type="ECO:0000256" key="2">
    <source>
        <dbReference type="ARBA" id="ARBA00005982"/>
    </source>
</evidence>
<dbReference type="Proteomes" id="UP000002358">
    <property type="component" value="Chromosome 1"/>
</dbReference>
<evidence type="ECO:0000256" key="3">
    <source>
        <dbReference type="ARBA" id="ARBA00022448"/>
    </source>
</evidence>
<dbReference type="InterPro" id="IPR036259">
    <property type="entry name" value="MFS_trans_sf"/>
</dbReference>
<dbReference type="EnsemblMetazoa" id="XM_001603602">
    <property type="protein sequence ID" value="XP_001603652"/>
    <property type="gene ID" value="LOC100119964"/>
</dbReference>
<feature type="transmembrane region" description="Helical" evidence="10">
    <location>
        <begin position="617"/>
        <end position="638"/>
    </location>
</feature>
<evidence type="ECO:0000313" key="12">
    <source>
        <dbReference type="Proteomes" id="UP000002358"/>
    </source>
</evidence>
<dbReference type="InParanoid" id="A0A7M7G4B4"/>
<keyword evidence="4 10" id="KW-0812">Transmembrane</keyword>
<feature type="transmembrane region" description="Helical" evidence="10">
    <location>
        <begin position="86"/>
        <end position="105"/>
    </location>
</feature>
<dbReference type="FunFam" id="1.20.1250.20:FF:000049">
    <property type="entry name" value="Solute carrier family 15 member 2"/>
    <property type="match status" value="1"/>
</dbReference>
<feature type="transmembrane region" description="Helical" evidence="10">
    <location>
        <begin position="266"/>
        <end position="284"/>
    </location>
</feature>
<dbReference type="SUPFAM" id="SSF103473">
    <property type="entry name" value="MFS general substrate transporter"/>
    <property type="match status" value="1"/>
</dbReference>
<protein>
    <recommendedName>
        <fullName evidence="9">Oligopeptide transporter 1</fullName>
    </recommendedName>
</protein>
<comment type="similarity">
    <text evidence="2">Belongs to the major facilitator superfamily. Proton-dependent oligopeptide transporter (POT/PTR) (TC 2.A.17) family.</text>
</comment>
<dbReference type="GO" id="GO:0006857">
    <property type="term" value="P:oligopeptide transport"/>
    <property type="evidence" value="ECO:0007669"/>
    <property type="project" value="InterPro"/>
</dbReference>
<accession>A0A7M7G4B4</accession>
<dbReference type="PROSITE" id="PS01022">
    <property type="entry name" value="PTR2_1"/>
    <property type="match status" value="1"/>
</dbReference>
<evidence type="ECO:0000313" key="11">
    <source>
        <dbReference type="EnsemblMetazoa" id="XP_001603652"/>
    </source>
</evidence>
<dbReference type="GO" id="GO:0015031">
    <property type="term" value="P:protein transport"/>
    <property type="evidence" value="ECO:0007669"/>
    <property type="project" value="UniProtKB-KW"/>
</dbReference>
<evidence type="ECO:0000256" key="8">
    <source>
        <dbReference type="ARBA" id="ARBA00023136"/>
    </source>
</evidence>
<proteinExistence type="inferred from homology"/>
<dbReference type="FunCoup" id="A0A7M7G4B4">
    <property type="interactions" value="65"/>
</dbReference>
<evidence type="ECO:0000256" key="1">
    <source>
        <dbReference type="ARBA" id="ARBA00004141"/>
    </source>
</evidence>
<feature type="transmembrane region" description="Helical" evidence="10">
    <location>
        <begin position="150"/>
        <end position="169"/>
    </location>
</feature>
<dbReference type="PANTHER" id="PTHR11654">
    <property type="entry name" value="OLIGOPEPTIDE TRANSPORTER-RELATED"/>
    <property type="match status" value="1"/>
</dbReference>
<organism evidence="11 12">
    <name type="scientific">Nasonia vitripennis</name>
    <name type="common">Parasitic wasp</name>
    <dbReference type="NCBI Taxonomy" id="7425"/>
    <lineage>
        <taxon>Eukaryota</taxon>
        <taxon>Metazoa</taxon>
        <taxon>Ecdysozoa</taxon>
        <taxon>Arthropoda</taxon>
        <taxon>Hexapoda</taxon>
        <taxon>Insecta</taxon>
        <taxon>Pterygota</taxon>
        <taxon>Neoptera</taxon>
        <taxon>Endopterygota</taxon>
        <taxon>Hymenoptera</taxon>
        <taxon>Apocrita</taxon>
        <taxon>Proctotrupomorpha</taxon>
        <taxon>Chalcidoidea</taxon>
        <taxon>Pteromalidae</taxon>
        <taxon>Pteromalinae</taxon>
        <taxon>Nasonia</taxon>
    </lineage>
</organism>
<reference evidence="11" key="1">
    <citation type="submission" date="2021-01" db="UniProtKB">
        <authorList>
            <consortium name="EnsemblMetazoa"/>
        </authorList>
    </citation>
    <scope>IDENTIFICATION</scope>
</reference>
<feature type="transmembrane region" description="Helical" evidence="10">
    <location>
        <begin position="189"/>
        <end position="209"/>
    </location>
</feature>
<keyword evidence="3" id="KW-0813">Transport</keyword>
<dbReference type="SMR" id="A0A7M7G4B4"/>
<feature type="transmembrane region" description="Helical" evidence="10">
    <location>
        <begin position="56"/>
        <end position="74"/>
    </location>
</feature>
<dbReference type="GO" id="GO:0016020">
    <property type="term" value="C:membrane"/>
    <property type="evidence" value="ECO:0007669"/>
    <property type="project" value="UniProtKB-SubCell"/>
</dbReference>
<evidence type="ECO:0000256" key="4">
    <source>
        <dbReference type="ARBA" id="ARBA00022692"/>
    </source>
</evidence>
<dbReference type="GO" id="GO:0022857">
    <property type="term" value="F:transmembrane transporter activity"/>
    <property type="evidence" value="ECO:0007669"/>
    <property type="project" value="InterPro"/>
</dbReference>
<dbReference type="GeneID" id="100119964"/>
<evidence type="ECO:0000256" key="7">
    <source>
        <dbReference type="ARBA" id="ARBA00022989"/>
    </source>
</evidence>
<keyword evidence="6" id="KW-0653">Protein transport</keyword>
<feature type="transmembrane region" description="Helical" evidence="10">
    <location>
        <begin position="347"/>
        <end position="365"/>
    </location>
</feature>